<reference evidence="1" key="2">
    <citation type="submission" date="2020-09" db="EMBL/GenBank/DDBJ databases">
        <authorList>
            <person name="Sun Q."/>
            <person name="Ohkuma M."/>
        </authorList>
    </citation>
    <scope>NUCLEOTIDE SEQUENCE</scope>
    <source>
        <strain evidence="1">JCM 12862</strain>
    </source>
</reference>
<reference evidence="1" key="1">
    <citation type="journal article" date="2014" name="Int. J. Syst. Evol. Microbiol.">
        <title>Complete genome sequence of Corynebacterium casei LMG S-19264T (=DSM 44701T), isolated from a smear-ripened cheese.</title>
        <authorList>
            <consortium name="US DOE Joint Genome Institute (JGI-PGF)"/>
            <person name="Walter F."/>
            <person name="Albersmeier A."/>
            <person name="Kalinowski J."/>
            <person name="Ruckert C."/>
        </authorList>
    </citation>
    <scope>NUCLEOTIDE SEQUENCE</scope>
    <source>
        <strain evidence="1">JCM 12862</strain>
    </source>
</reference>
<dbReference type="Proteomes" id="UP000612329">
    <property type="component" value="Unassembled WGS sequence"/>
</dbReference>
<keyword evidence="2" id="KW-1185">Reference proteome</keyword>
<sequence>MKKTLTTVFVLGFYLLSFSQDNRDKIKTLKIAYITEKLNLTEKEAQAFWPIYNNFEDEFMRLKHQSYDKRKNVDLQNISDKDAEALLNEIRSMENKKYTLKENFINDLSKVIPAKKIILLNKVEDDFKHKMFEEFKNRRRMQQPRQ</sequence>
<gene>
    <name evidence="1" type="ORF">GCM10007962_12550</name>
</gene>
<proteinExistence type="predicted"/>
<evidence type="ECO:0000313" key="2">
    <source>
        <dbReference type="Proteomes" id="UP000612329"/>
    </source>
</evidence>
<protein>
    <recommendedName>
        <fullName evidence="3">Sensor of ECF-type sigma factor</fullName>
    </recommendedName>
</protein>
<dbReference type="EMBL" id="BMNR01000002">
    <property type="protein sequence ID" value="GGK19896.1"/>
    <property type="molecule type" value="Genomic_DNA"/>
</dbReference>
<comment type="caution">
    <text evidence="1">The sequence shown here is derived from an EMBL/GenBank/DDBJ whole genome shotgun (WGS) entry which is preliminary data.</text>
</comment>
<dbReference type="AlphaFoldDB" id="A0A8J3BGJ1"/>
<evidence type="ECO:0000313" key="1">
    <source>
        <dbReference type="EMBL" id="GGK19896.1"/>
    </source>
</evidence>
<accession>A0A8J3BGJ1</accession>
<name>A0A8J3BGJ1_9FLAO</name>
<organism evidence="1 2">
    <name type="scientific">Yeosuana aromativorans</name>
    <dbReference type="NCBI Taxonomy" id="288019"/>
    <lineage>
        <taxon>Bacteria</taxon>
        <taxon>Pseudomonadati</taxon>
        <taxon>Bacteroidota</taxon>
        <taxon>Flavobacteriia</taxon>
        <taxon>Flavobacteriales</taxon>
        <taxon>Flavobacteriaceae</taxon>
        <taxon>Yeosuana</taxon>
    </lineage>
</organism>
<dbReference type="RefSeq" id="WP_188651113.1">
    <property type="nucleotide sequence ID" value="NZ_BMNR01000002.1"/>
</dbReference>
<evidence type="ECO:0008006" key="3">
    <source>
        <dbReference type="Google" id="ProtNLM"/>
    </source>
</evidence>